<name>A0ABV0JPW8_9CYAN</name>
<dbReference type="Proteomes" id="UP001442494">
    <property type="component" value="Unassembled WGS sequence"/>
</dbReference>
<comment type="caution">
    <text evidence="2">The sequence shown here is derived from an EMBL/GenBank/DDBJ whole genome shotgun (WGS) entry which is preliminary data.</text>
</comment>
<proteinExistence type="predicted"/>
<feature type="domain" description="DUF5615" evidence="1">
    <location>
        <begin position="1"/>
        <end position="110"/>
    </location>
</feature>
<accession>A0ABV0JPW8</accession>
<protein>
    <submittedName>
        <fullName evidence="2">DUF5615 family PIN-like protein</fullName>
    </submittedName>
</protein>
<organism evidence="2 3">
    <name type="scientific">Funiculus sociatus GB2-A5</name>
    <dbReference type="NCBI Taxonomy" id="2933946"/>
    <lineage>
        <taxon>Bacteria</taxon>
        <taxon>Bacillati</taxon>
        <taxon>Cyanobacteriota</taxon>
        <taxon>Cyanophyceae</taxon>
        <taxon>Coleofasciculales</taxon>
        <taxon>Coleofasciculaceae</taxon>
        <taxon>Funiculus</taxon>
    </lineage>
</organism>
<dbReference type="RefSeq" id="WP_190418776.1">
    <property type="nucleotide sequence ID" value="NZ_JAMPKK010000027.1"/>
</dbReference>
<keyword evidence="3" id="KW-1185">Reference proteome</keyword>
<evidence type="ECO:0000259" key="1">
    <source>
        <dbReference type="Pfam" id="PF18480"/>
    </source>
</evidence>
<gene>
    <name evidence="2" type="ORF">NDI37_13720</name>
</gene>
<sequence>MKFLVDAQLPIRLARVLQMSGYDVIHTRDLPQQNATMDSEINAISMQQERIVVTKDRDFLDSFLLRQQPYKLLLVTTGNITNTELFELFAKNLSQLADLFEQHSLIEINRNDIIVHQ</sequence>
<reference evidence="2 3" key="1">
    <citation type="submission" date="2022-04" db="EMBL/GenBank/DDBJ databases">
        <title>Positive selection, recombination, and allopatry shape intraspecific diversity of widespread and dominant cyanobacteria.</title>
        <authorList>
            <person name="Wei J."/>
            <person name="Shu W."/>
            <person name="Hu C."/>
        </authorList>
    </citation>
    <scope>NUCLEOTIDE SEQUENCE [LARGE SCALE GENOMIC DNA]</scope>
    <source>
        <strain evidence="2 3">GB2-A5</strain>
    </source>
</reference>
<evidence type="ECO:0000313" key="3">
    <source>
        <dbReference type="Proteomes" id="UP001442494"/>
    </source>
</evidence>
<dbReference type="EMBL" id="JAMPKK010000027">
    <property type="protein sequence ID" value="MEP0865525.1"/>
    <property type="molecule type" value="Genomic_DNA"/>
</dbReference>
<dbReference type="Pfam" id="PF18480">
    <property type="entry name" value="DUF5615"/>
    <property type="match status" value="1"/>
</dbReference>
<dbReference type="CDD" id="cd18772">
    <property type="entry name" value="PIN_Mut7-C-like"/>
    <property type="match status" value="1"/>
</dbReference>
<evidence type="ECO:0000313" key="2">
    <source>
        <dbReference type="EMBL" id="MEP0865525.1"/>
    </source>
</evidence>
<dbReference type="InterPro" id="IPR041049">
    <property type="entry name" value="DUF5615"/>
</dbReference>